<organism evidence="3 4">
    <name type="scientific">Rhizobium laguerreae</name>
    <dbReference type="NCBI Taxonomy" id="1076926"/>
    <lineage>
        <taxon>Bacteria</taxon>
        <taxon>Pseudomonadati</taxon>
        <taxon>Pseudomonadota</taxon>
        <taxon>Alphaproteobacteria</taxon>
        <taxon>Hyphomicrobiales</taxon>
        <taxon>Rhizobiaceae</taxon>
        <taxon>Rhizobium/Agrobacterium group</taxon>
        <taxon>Rhizobium</taxon>
    </lineage>
</organism>
<dbReference type="Proteomes" id="UP000542811">
    <property type="component" value="Unassembled WGS sequence"/>
</dbReference>
<evidence type="ECO:0000313" key="4">
    <source>
        <dbReference type="Proteomes" id="UP000542811"/>
    </source>
</evidence>
<feature type="compositionally biased region" description="Polar residues" evidence="2">
    <location>
        <begin position="1"/>
        <end position="18"/>
    </location>
</feature>
<dbReference type="EMBL" id="JACHXX010000019">
    <property type="protein sequence ID" value="MBB3166567.1"/>
    <property type="molecule type" value="Genomic_DNA"/>
</dbReference>
<keyword evidence="4" id="KW-1185">Reference proteome</keyword>
<comment type="caution">
    <text evidence="3">The sequence shown here is derived from an EMBL/GenBank/DDBJ whole genome shotgun (WGS) entry which is preliminary data.</text>
</comment>
<feature type="region of interest" description="Disordered" evidence="2">
    <location>
        <begin position="1"/>
        <end position="26"/>
    </location>
</feature>
<feature type="compositionally biased region" description="Low complexity" evidence="2">
    <location>
        <begin position="153"/>
        <end position="172"/>
    </location>
</feature>
<name>A0ABR6GJU6_9HYPH</name>
<evidence type="ECO:0000313" key="3">
    <source>
        <dbReference type="EMBL" id="MBB3166567.1"/>
    </source>
</evidence>
<feature type="region of interest" description="Disordered" evidence="2">
    <location>
        <begin position="75"/>
        <end position="209"/>
    </location>
</feature>
<sequence length="254" mass="27303">MAIDGQSGNRYSGRTIPSPNHPVDFPRPFILKKVQRSFAVEYKTGRRKLDTRSNSIWGNVDLKSVARDLDEEAMPFLPDSSQSGKSDSEISLPNPDKAESLLTPPLGPSTTASDTQEIGMADETDTATSADAPTVVETPIAPKKQRKPRAKKAAALETASADTTAEPAAALAGAGGVKRRGRKTKGVEAAASAKRAPVRRAPKAVQTAPAAPMTAIDEMADLLQLEEENQRLRKLLAEKLRAENADLRKRLKLD</sequence>
<feature type="coiled-coil region" evidence="1">
    <location>
        <begin position="215"/>
        <end position="245"/>
    </location>
</feature>
<protein>
    <submittedName>
        <fullName evidence="3">Cytoskeletal protein RodZ</fullName>
    </submittedName>
</protein>
<keyword evidence="1" id="KW-0175">Coiled coil</keyword>
<evidence type="ECO:0000256" key="1">
    <source>
        <dbReference type="SAM" id="Coils"/>
    </source>
</evidence>
<reference evidence="3 4" key="1">
    <citation type="submission" date="2020-08" db="EMBL/GenBank/DDBJ databases">
        <title>Genomic Encyclopedia of Type Strains, Phase III (KMG-III): the genomes of soil and plant-associated and newly described type strains.</title>
        <authorList>
            <person name="Whitman W."/>
        </authorList>
    </citation>
    <scope>NUCLEOTIDE SEQUENCE [LARGE SCALE GENOMIC DNA]</scope>
    <source>
        <strain evidence="3 4">CECT 8280</strain>
    </source>
</reference>
<accession>A0ABR6GJU6</accession>
<evidence type="ECO:0000256" key="2">
    <source>
        <dbReference type="SAM" id="MobiDB-lite"/>
    </source>
</evidence>
<proteinExistence type="predicted"/>
<feature type="compositionally biased region" description="Basic residues" evidence="2">
    <location>
        <begin position="143"/>
        <end position="152"/>
    </location>
</feature>
<feature type="compositionally biased region" description="Polar residues" evidence="2">
    <location>
        <begin position="79"/>
        <end position="91"/>
    </location>
</feature>
<gene>
    <name evidence="3" type="ORF">FHS25_007085</name>
</gene>